<dbReference type="PANTHER" id="PTHR37069:SF2">
    <property type="entry name" value="PIGGYBAC TRANSPOSABLE ELEMENT-DERIVED PROTEIN DOMAIN-CONTAINING PROTEIN"/>
    <property type="match status" value="1"/>
</dbReference>
<gene>
    <name evidence="2" type="ORF">PC110_g18850</name>
</gene>
<dbReference type="Proteomes" id="UP000251314">
    <property type="component" value="Unassembled WGS sequence"/>
</dbReference>
<feature type="region of interest" description="Disordered" evidence="1">
    <location>
        <begin position="60"/>
        <end position="183"/>
    </location>
</feature>
<feature type="compositionally biased region" description="Polar residues" evidence="1">
    <location>
        <begin position="116"/>
        <end position="135"/>
    </location>
</feature>
<feature type="compositionally biased region" description="Acidic residues" evidence="1">
    <location>
        <begin position="146"/>
        <end position="160"/>
    </location>
</feature>
<feature type="region of interest" description="Disordered" evidence="1">
    <location>
        <begin position="1"/>
        <end position="33"/>
    </location>
</feature>
<dbReference type="OrthoDB" id="142070at2759"/>
<protein>
    <submittedName>
        <fullName evidence="2">Uncharacterized protein</fullName>
    </submittedName>
</protein>
<sequence length="320" mass="35012">MYHSRKDVWDSKKPVGLSDDYTYLNPGKTKEEGHSRVDFFVGEEELMRYLGRLDIETAAKAKKASKTPRKDPQPVQDPPECMANPTNRTEITSALIGRTLDVRELPQTGDADDVGSVTTSSQAPSTSQCRSTPSLKSDPLEASISEPDEMEDACEPGETEDPTRNLNEQFSIVSDRSAVEGPRRSARIVANLSDVNIIDINMVHDLDDDDDYKVMELDAKNDDGASGDDDSDSEGELDGNTDNDQGEEGEVGEEEADGPLFDSSLIDAVGGMSCIASGMIIADIRKSMDTSVWAKPESCNPYPYLHQTYDSRTIDAAQEE</sequence>
<organism evidence="2 3">
    <name type="scientific">Phytophthora cactorum</name>
    <dbReference type="NCBI Taxonomy" id="29920"/>
    <lineage>
        <taxon>Eukaryota</taxon>
        <taxon>Sar</taxon>
        <taxon>Stramenopiles</taxon>
        <taxon>Oomycota</taxon>
        <taxon>Peronosporomycetes</taxon>
        <taxon>Peronosporales</taxon>
        <taxon>Peronosporaceae</taxon>
        <taxon>Phytophthora</taxon>
    </lineage>
</organism>
<comment type="caution">
    <text evidence="2">The sequence shown here is derived from an EMBL/GenBank/DDBJ whole genome shotgun (WGS) entry which is preliminary data.</text>
</comment>
<dbReference type="VEuPathDB" id="FungiDB:PC110_g18850"/>
<dbReference type="AlphaFoldDB" id="A0A329RK97"/>
<feature type="region of interest" description="Disordered" evidence="1">
    <location>
        <begin position="219"/>
        <end position="261"/>
    </location>
</feature>
<dbReference type="PANTHER" id="PTHR37069">
    <property type="entry name" value="DDE_TNP_1_7 DOMAIN-CONTAINING PROTEIN"/>
    <property type="match status" value="1"/>
</dbReference>
<keyword evidence="3" id="KW-1185">Reference proteome</keyword>
<proteinExistence type="predicted"/>
<feature type="compositionally biased region" description="Acidic residues" evidence="1">
    <location>
        <begin position="225"/>
        <end position="257"/>
    </location>
</feature>
<dbReference type="EMBL" id="MJFZ01000842">
    <property type="protein sequence ID" value="RAW24730.1"/>
    <property type="molecule type" value="Genomic_DNA"/>
</dbReference>
<accession>A0A329RK97</accession>
<name>A0A329RK97_9STRA</name>
<feature type="compositionally biased region" description="Basic and acidic residues" evidence="1">
    <location>
        <begin position="1"/>
        <end position="13"/>
    </location>
</feature>
<evidence type="ECO:0000313" key="3">
    <source>
        <dbReference type="Proteomes" id="UP000251314"/>
    </source>
</evidence>
<evidence type="ECO:0000313" key="2">
    <source>
        <dbReference type="EMBL" id="RAW24730.1"/>
    </source>
</evidence>
<reference evidence="2 3" key="1">
    <citation type="submission" date="2018-01" db="EMBL/GenBank/DDBJ databases">
        <title>Draft genome of the strawberry crown rot pathogen Phytophthora cactorum.</title>
        <authorList>
            <person name="Armitage A.D."/>
            <person name="Lysoe E."/>
            <person name="Nellist C.F."/>
            <person name="Harrison R.J."/>
            <person name="Brurberg M.B."/>
        </authorList>
    </citation>
    <scope>NUCLEOTIDE SEQUENCE [LARGE SCALE GENOMIC DNA]</scope>
    <source>
        <strain evidence="2 3">10300</strain>
    </source>
</reference>
<feature type="compositionally biased region" description="Polar residues" evidence="1">
    <location>
        <begin position="164"/>
        <end position="174"/>
    </location>
</feature>
<evidence type="ECO:0000256" key="1">
    <source>
        <dbReference type="SAM" id="MobiDB-lite"/>
    </source>
</evidence>